<dbReference type="InterPro" id="IPR000719">
    <property type="entry name" value="Prot_kinase_dom"/>
</dbReference>
<dbReference type="PANTHER" id="PTHR44329:SF298">
    <property type="entry name" value="MIXED LINEAGE KINASE DOMAIN-LIKE PROTEIN"/>
    <property type="match status" value="1"/>
</dbReference>
<dbReference type="SUPFAM" id="SSF56112">
    <property type="entry name" value="Protein kinase-like (PK-like)"/>
    <property type="match status" value="1"/>
</dbReference>
<dbReference type="Gene3D" id="1.10.510.10">
    <property type="entry name" value="Transferase(Phosphotransferase) domain 1"/>
    <property type="match status" value="1"/>
</dbReference>
<protein>
    <submittedName>
        <fullName evidence="7">Probable serine/threonine-protein kinase drkA</fullName>
    </submittedName>
</protein>
<dbReference type="AlphaFoldDB" id="A0A6P8ID64"/>
<feature type="domain" description="Protein kinase" evidence="5">
    <location>
        <begin position="151"/>
        <end position="390"/>
    </location>
</feature>
<dbReference type="Proteomes" id="UP000515163">
    <property type="component" value="Unplaced"/>
</dbReference>
<dbReference type="PROSITE" id="PS00107">
    <property type="entry name" value="PROTEIN_KINASE_ATP"/>
    <property type="match status" value="1"/>
</dbReference>
<dbReference type="InterPro" id="IPR051681">
    <property type="entry name" value="Ser/Thr_Kinases-Pseudokinases"/>
</dbReference>
<proteinExistence type="predicted"/>
<dbReference type="InterPro" id="IPR017441">
    <property type="entry name" value="Protein_kinase_ATP_BS"/>
</dbReference>
<keyword evidence="7" id="KW-0418">Kinase</keyword>
<name>A0A6P8ID64_ACTTE</name>
<dbReference type="InterPro" id="IPR011009">
    <property type="entry name" value="Kinase-like_dom_sf"/>
</dbReference>
<dbReference type="Pfam" id="PF00069">
    <property type="entry name" value="Pkinase"/>
    <property type="match status" value="1"/>
</dbReference>
<dbReference type="GO" id="GO:0004672">
    <property type="term" value="F:protein kinase activity"/>
    <property type="evidence" value="ECO:0007669"/>
    <property type="project" value="InterPro"/>
</dbReference>
<dbReference type="InterPro" id="IPR008266">
    <property type="entry name" value="Tyr_kinase_AS"/>
</dbReference>
<evidence type="ECO:0000313" key="7">
    <source>
        <dbReference type="RefSeq" id="XP_031563972.1"/>
    </source>
</evidence>
<dbReference type="GeneID" id="116299453"/>
<dbReference type="PROSITE" id="PS50011">
    <property type="entry name" value="PROTEIN_KINASE_DOM"/>
    <property type="match status" value="1"/>
</dbReference>
<dbReference type="InParanoid" id="A0A6P8ID64"/>
<evidence type="ECO:0000256" key="3">
    <source>
        <dbReference type="PROSITE-ProRule" id="PRU10141"/>
    </source>
</evidence>
<dbReference type="KEGG" id="aten:116299453"/>
<dbReference type="GO" id="GO:0005524">
    <property type="term" value="F:ATP binding"/>
    <property type="evidence" value="ECO:0007669"/>
    <property type="project" value="UniProtKB-UniRule"/>
</dbReference>
<keyword evidence="7" id="KW-0808">Transferase</keyword>
<dbReference type="PANTHER" id="PTHR44329">
    <property type="entry name" value="SERINE/THREONINE-PROTEIN KINASE TNNI3K-RELATED"/>
    <property type="match status" value="1"/>
</dbReference>
<dbReference type="FunCoup" id="A0A6P8ID64">
    <property type="interactions" value="2546"/>
</dbReference>
<organism evidence="6 7">
    <name type="scientific">Actinia tenebrosa</name>
    <name type="common">Australian red waratah sea anemone</name>
    <dbReference type="NCBI Taxonomy" id="6105"/>
    <lineage>
        <taxon>Eukaryota</taxon>
        <taxon>Metazoa</taxon>
        <taxon>Cnidaria</taxon>
        <taxon>Anthozoa</taxon>
        <taxon>Hexacorallia</taxon>
        <taxon>Actiniaria</taxon>
        <taxon>Actiniidae</taxon>
        <taxon>Actinia</taxon>
    </lineage>
</organism>
<dbReference type="OrthoDB" id="5961232at2759"/>
<feature type="binding site" evidence="3">
    <location>
        <position position="178"/>
    </location>
    <ligand>
        <name>ATP</name>
        <dbReference type="ChEBI" id="CHEBI:30616"/>
    </ligand>
</feature>
<keyword evidence="2 3" id="KW-0067">ATP-binding</keyword>
<dbReference type="RefSeq" id="XP_031563972.1">
    <property type="nucleotide sequence ID" value="XM_031708112.1"/>
</dbReference>
<dbReference type="GO" id="GO:0097527">
    <property type="term" value="P:necroptotic signaling pathway"/>
    <property type="evidence" value="ECO:0007669"/>
    <property type="project" value="TreeGrafter"/>
</dbReference>
<dbReference type="Gene3D" id="3.30.200.20">
    <property type="entry name" value="Phosphorylase Kinase, domain 1"/>
    <property type="match status" value="1"/>
</dbReference>
<dbReference type="PROSITE" id="PS00109">
    <property type="entry name" value="PROTEIN_KINASE_TYR"/>
    <property type="match status" value="1"/>
</dbReference>
<accession>A0A6P8ID64</accession>
<evidence type="ECO:0000256" key="1">
    <source>
        <dbReference type="ARBA" id="ARBA00022741"/>
    </source>
</evidence>
<feature type="region of interest" description="Disordered" evidence="4">
    <location>
        <begin position="1"/>
        <end position="22"/>
    </location>
</feature>
<keyword evidence="6" id="KW-1185">Reference proteome</keyword>
<reference evidence="7" key="1">
    <citation type="submission" date="2025-08" db="UniProtKB">
        <authorList>
            <consortium name="RefSeq"/>
        </authorList>
    </citation>
    <scope>IDENTIFICATION</scope>
    <source>
        <tissue evidence="7">Tentacle</tissue>
    </source>
</reference>
<sequence length="392" mass="45434">MRREFQTEREAHQATNQRNDELQRTLETERQAHQTTNQRKDELQRTLEIERQAHRATSLINDELQRTLETERQAHQATNQRKDELQRTLETERQAHLEISQRKEALEVSLEEERQRIDELLATQATLQRSIEEYRASTQSCDWVLARDEILMTENLIGEGAWGSVTKGKFRGCEVAVKQIHQLILSDHNRRLFEREIGIASRCRHPCLLQFIGATNDIQSPLFVTELLDSSLRALLHERALNSSEIITIDLDVAKGLNYLHLIRPIPIIHRDISSANVLLWKYNTYWRAKVSDFGTANFLHQSMTVAPGAPVYSAPESLTSTQTPKVDVYSFGVLLCEMFVRDFPDVARRNEQIAMVSNELIRRLIRRCLQSDPDNRPSMAEILEELKSFQN</sequence>
<keyword evidence="1 3" id="KW-0547">Nucleotide-binding</keyword>
<gene>
    <name evidence="7" type="primary">LOC116299453</name>
</gene>
<evidence type="ECO:0000256" key="2">
    <source>
        <dbReference type="ARBA" id="ARBA00022840"/>
    </source>
</evidence>
<evidence type="ECO:0000256" key="4">
    <source>
        <dbReference type="SAM" id="MobiDB-lite"/>
    </source>
</evidence>
<evidence type="ECO:0000259" key="5">
    <source>
        <dbReference type="PROSITE" id="PS50011"/>
    </source>
</evidence>
<evidence type="ECO:0000313" key="6">
    <source>
        <dbReference type="Proteomes" id="UP000515163"/>
    </source>
</evidence>